<keyword evidence="2" id="KW-1185">Reference proteome</keyword>
<evidence type="ECO:0000313" key="1">
    <source>
        <dbReference type="EMBL" id="MBB2148409.1"/>
    </source>
</evidence>
<gene>
    <name evidence="1" type="ORF">GM920_05740</name>
</gene>
<dbReference type="SUPFAM" id="SSF56784">
    <property type="entry name" value="HAD-like"/>
    <property type="match status" value="1"/>
</dbReference>
<name>A0ABR6EUB1_9SPHI</name>
<dbReference type="InterPro" id="IPR041492">
    <property type="entry name" value="HAD_2"/>
</dbReference>
<sequence>MEIKNLKDISWDKLELIIFDVDGTLYDQSKLRKKMFFALIRYYIIRPWKYNDLLILYYFRKEREAHAGLKVDNLEEAQYEWCAKQLNCSIAEVKRVVEHWIFNFPNPYLASCKYAGLNAFFKELERLKIARAVYSDYDAAQKLSHMNIQVDLMVSSTQPGINSLKPLPNGLNYILSEMKIKDKRNCLFIGDRMELDGICADAAGIPFLLVRKQNAGFYEDLAISIKKSKL</sequence>
<accession>A0ABR6EUB1</accession>
<proteinExistence type="predicted"/>
<dbReference type="Pfam" id="PF13419">
    <property type="entry name" value="HAD_2"/>
    <property type="match status" value="1"/>
</dbReference>
<dbReference type="InterPro" id="IPR023214">
    <property type="entry name" value="HAD_sf"/>
</dbReference>
<comment type="caution">
    <text evidence="1">The sequence shown here is derived from an EMBL/GenBank/DDBJ whole genome shotgun (WGS) entry which is preliminary data.</text>
</comment>
<evidence type="ECO:0000313" key="2">
    <source>
        <dbReference type="Proteomes" id="UP000636110"/>
    </source>
</evidence>
<dbReference type="InterPro" id="IPR036412">
    <property type="entry name" value="HAD-like_sf"/>
</dbReference>
<dbReference type="Gene3D" id="1.10.150.520">
    <property type="match status" value="1"/>
</dbReference>
<dbReference type="EMBL" id="WNXC01000001">
    <property type="protein sequence ID" value="MBB2148409.1"/>
    <property type="molecule type" value="Genomic_DNA"/>
</dbReference>
<dbReference type="Proteomes" id="UP000636110">
    <property type="component" value="Unassembled WGS sequence"/>
</dbReference>
<dbReference type="Gene3D" id="3.40.50.1000">
    <property type="entry name" value="HAD superfamily/HAD-like"/>
    <property type="match status" value="1"/>
</dbReference>
<reference evidence="1 2" key="1">
    <citation type="submission" date="2019-11" db="EMBL/GenBank/DDBJ databases">
        <title>Description of Pedobacter sp. LMG 31462T.</title>
        <authorList>
            <person name="Carlier A."/>
            <person name="Qi S."/>
            <person name="Vandamme P."/>
        </authorList>
    </citation>
    <scope>NUCLEOTIDE SEQUENCE [LARGE SCALE GENOMIC DNA]</scope>
    <source>
        <strain evidence="1 2">LMG 31462</strain>
    </source>
</reference>
<organism evidence="1 2">
    <name type="scientific">Pedobacter gandavensis</name>
    <dbReference type="NCBI Taxonomy" id="2679963"/>
    <lineage>
        <taxon>Bacteria</taxon>
        <taxon>Pseudomonadati</taxon>
        <taxon>Bacteroidota</taxon>
        <taxon>Sphingobacteriia</taxon>
        <taxon>Sphingobacteriales</taxon>
        <taxon>Sphingobacteriaceae</taxon>
        <taxon>Pedobacter</taxon>
    </lineage>
</organism>
<protein>
    <submittedName>
        <fullName evidence="1">HAD hydrolase-like protein</fullName>
    </submittedName>
</protein>